<dbReference type="SUPFAM" id="SSF50037">
    <property type="entry name" value="C-terminal domain of transcriptional repressors"/>
    <property type="match status" value="1"/>
</dbReference>
<dbReference type="EMBL" id="UGTA01000001">
    <property type="protein sequence ID" value="SUB58877.1"/>
    <property type="molecule type" value="Genomic_DNA"/>
</dbReference>
<keyword evidence="4" id="KW-1185">Reference proteome</keyword>
<dbReference type="InterPro" id="IPR038157">
    <property type="entry name" value="FeoA_core_dom"/>
</dbReference>
<dbReference type="AlphaFoldDB" id="A0A379CB21"/>
<evidence type="ECO:0000256" key="1">
    <source>
        <dbReference type="ARBA" id="ARBA00023004"/>
    </source>
</evidence>
<keyword evidence="1" id="KW-0408">Iron</keyword>
<evidence type="ECO:0000259" key="2">
    <source>
        <dbReference type="SMART" id="SM00899"/>
    </source>
</evidence>
<gene>
    <name evidence="3" type="ORF">NCTC12872_00846</name>
</gene>
<dbReference type="SMART" id="SM00899">
    <property type="entry name" value="FeoA"/>
    <property type="match status" value="1"/>
</dbReference>
<dbReference type="InterPro" id="IPR007167">
    <property type="entry name" value="Fe-transptr_FeoA-like"/>
</dbReference>
<dbReference type="Gene3D" id="2.30.30.90">
    <property type="match status" value="1"/>
</dbReference>
<feature type="domain" description="Ferrous iron transporter FeoA-like" evidence="2">
    <location>
        <begin position="10"/>
        <end position="81"/>
    </location>
</feature>
<dbReference type="Pfam" id="PF04023">
    <property type="entry name" value="FeoA"/>
    <property type="match status" value="1"/>
</dbReference>
<organism evidence="3 4">
    <name type="scientific">Phocoenobacter uteri</name>
    <dbReference type="NCBI Taxonomy" id="146806"/>
    <lineage>
        <taxon>Bacteria</taxon>
        <taxon>Pseudomonadati</taxon>
        <taxon>Pseudomonadota</taxon>
        <taxon>Gammaproteobacteria</taxon>
        <taxon>Pasteurellales</taxon>
        <taxon>Pasteurellaceae</taxon>
        <taxon>Phocoenobacter</taxon>
    </lineage>
</organism>
<evidence type="ECO:0000313" key="4">
    <source>
        <dbReference type="Proteomes" id="UP000255417"/>
    </source>
</evidence>
<evidence type="ECO:0000313" key="3">
    <source>
        <dbReference type="EMBL" id="SUB58877.1"/>
    </source>
</evidence>
<dbReference type="GO" id="GO:0046914">
    <property type="term" value="F:transition metal ion binding"/>
    <property type="evidence" value="ECO:0007669"/>
    <property type="project" value="InterPro"/>
</dbReference>
<proteinExistence type="predicted"/>
<protein>
    <submittedName>
        <fullName evidence="3">FeoA domain</fullName>
    </submittedName>
</protein>
<accession>A0A379CB21</accession>
<dbReference type="Proteomes" id="UP000255417">
    <property type="component" value="Unassembled WGS sequence"/>
</dbReference>
<sequence>MKNNDGLKERTLNSVPEGTTCTIVKIQADDTDMENFLFSLGCFEGEEISVISRLEQNIIITIKEARYSIDSDLASAILIDG</sequence>
<dbReference type="InterPro" id="IPR008988">
    <property type="entry name" value="Transcriptional_repressor_C"/>
</dbReference>
<reference evidence="3 4" key="1">
    <citation type="submission" date="2018-06" db="EMBL/GenBank/DDBJ databases">
        <authorList>
            <consortium name="Pathogen Informatics"/>
            <person name="Doyle S."/>
        </authorList>
    </citation>
    <scope>NUCLEOTIDE SEQUENCE [LARGE SCALE GENOMIC DNA]</scope>
    <source>
        <strain evidence="3 4">NCTC12872</strain>
    </source>
</reference>
<name>A0A379CB21_9PAST</name>
<dbReference type="RefSeq" id="WP_218563613.1">
    <property type="nucleotide sequence ID" value="NZ_LWIF01000001.1"/>
</dbReference>